<dbReference type="PANTHER" id="PTHR30627:SF2">
    <property type="entry name" value="PEPTIDOGLYCAN D,D-TRANSPEPTIDASE MRDA"/>
    <property type="match status" value="1"/>
</dbReference>
<protein>
    <submittedName>
        <fullName evidence="10">Transpeptidase, penicillin binding protein</fullName>
    </submittedName>
</protein>
<evidence type="ECO:0000313" key="11">
    <source>
        <dbReference type="Proteomes" id="UP000019249"/>
    </source>
</evidence>
<comment type="subcellular location">
    <subcellularLocation>
        <location evidence="2">Cell membrane</location>
    </subcellularLocation>
    <subcellularLocation>
        <location evidence="1">Membrane</location>
        <topology evidence="1">Single-pass membrane protein</topology>
    </subcellularLocation>
</comment>
<evidence type="ECO:0000256" key="6">
    <source>
        <dbReference type="ARBA" id="ARBA00022984"/>
    </source>
</evidence>
<sequence>MIFILFSVLILRLGIVQIVQGDTYKRQLEETDNVTVSKNVPRGVIFDRNYNLMVGNTAVKSITYTRSQKNKKHQKCLKWLKNSIK</sequence>
<dbReference type="PANTHER" id="PTHR30627">
    <property type="entry name" value="PEPTIDOGLYCAN D,D-TRANSPEPTIDASE"/>
    <property type="match status" value="1"/>
</dbReference>
<keyword evidence="7" id="KW-0472">Membrane</keyword>
<keyword evidence="11" id="KW-1185">Reference proteome</keyword>
<feature type="domain" description="Penicillin-binding protein dimerisation" evidence="9">
    <location>
        <begin position="39"/>
        <end position="75"/>
    </location>
</feature>
<evidence type="ECO:0000256" key="7">
    <source>
        <dbReference type="ARBA" id="ARBA00022989"/>
    </source>
</evidence>
<reference evidence="10 11" key="1">
    <citation type="journal article" date="2014" name="Int. J. Syst. Evol. Microbiol.">
        <title>Listeria floridensis sp. nov., Listeria aquatica sp. nov., Listeria cornellensis sp. nov., Listeria riparia sp. nov. and Listeria grandensis sp. nov., from agricultural and natural environments.</title>
        <authorList>
            <person name="den Bakker H.C."/>
            <person name="Warchocki S."/>
            <person name="Wright E.M."/>
            <person name="Allred A.F."/>
            <person name="Ahlstrom C."/>
            <person name="Manuel C.S."/>
            <person name="Stasiewicz M.J."/>
            <person name="Burrell A."/>
            <person name="Roof S."/>
            <person name="Strawn L."/>
            <person name="Fortes E.D."/>
            <person name="Nightingale K.K."/>
            <person name="Kephart D."/>
            <person name="Wiedmann M."/>
        </authorList>
    </citation>
    <scope>NUCLEOTIDE SEQUENCE [LARGE SCALE GENOMIC DNA]</scope>
    <source>
        <strain evidence="10 11">FSL S10-1187</strain>
    </source>
</reference>
<dbReference type="Proteomes" id="UP000019249">
    <property type="component" value="Unassembled WGS sequence"/>
</dbReference>
<evidence type="ECO:0000256" key="3">
    <source>
        <dbReference type="ARBA" id="ARBA00022475"/>
    </source>
</evidence>
<keyword evidence="8" id="KW-0961">Cell wall biogenesis/degradation</keyword>
<dbReference type="InterPro" id="IPR050515">
    <property type="entry name" value="Beta-lactam/transpept"/>
</dbReference>
<dbReference type="InterPro" id="IPR036138">
    <property type="entry name" value="PBP_dimer_sf"/>
</dbReference>
<dbReference type="Gene3D" id="1.10.10.1230">
    <property type="entry name" value="Penicillin-binding protein, N-terminal non-catalytic domain, head sub-domain"/>
    <property type="match status" value="1"/>
</dbReference>
<evidence type="ECO:0000256" key="8">
    <source>
        <dbReference type="ARBA" id="ARBA00023316"/>
    </source>
</evidence>
<evidence type="ECO:0000313" key="10">
    <source>
        <dbReference type="EMBL" id="EUJ33379.1"/>
    </source>
</evidence>
<keyword evidence="5" id="KW-0133">Cell shape</keyword>
<dbReference type="EMBL" id="AODF01000005">
    <property type="protein sequence ID" value="EUJ33379.1"/>
    <property type="molecule type" value="Genomic_DNA"/>
</dbReference>
<proteinExistence type="predicted"/>
<name>A0ABP3B0G3_9LIST</name>
<keyword evidence="7" id="KW-1133">Transmembrane helix</keyword>
<evidence type="ECO:0000256" key="1">
    <source>
        <dbReference type="ARBA" id="ARBA00004167"/>
    </source>
</evidence>
<evidence type="ECO:0000256" key="2">
    <source>
        <dbReference type="ARBA" id="ARBA00004236"/>
    </source>
</evidence>
<keyword evidence="3" id="KW-1003">Cell membrane</keyword>
<dbReference type="Gene3D" id="3.90.1310.10">
    <property type="entry name" value="Penicillin-binding protein 2a (Domain 2)"/>
    <property type="match status" value="1"/>
</dbReference>
<organism evidence="10 11">
    <name type="scientific">Listeria floridensis FSL S10-1187</name>
    <dbReference type="NCBI Taxonomy" id="1265817"/>
    <lineage>
        <taxon>Bacteria</taxon>
        <taxon>Bacillati</taxon>
        <taxon>Bacillota</taxon>
        <taxon>Bacilli</taxon>
        <taxon>Bacillales</taxon>
        <taxon>Listeriaceae</taxon>
        <taxon>Listeria</taxon>
    </lineage>
</organism>
<dbReference type="SUPFAM" id="SSF56519">
    <property type="entry name" value="Penicillin binding protein dimerisation domain"/>
    <property type="match status" value="1"/>
</dbReference>
<dbReference type="Pfam" id="PF03717">
    <property type="entry name" value="PBP_dimer"/>
    <property type="match status" value="1"/>
</dbReference>
<accession>A0ABP3B0G3</accession>
<keyword evidence="6" id="KW-0573">Peptidoglycan synthesis</keyword>
<keyword evidence="4" id="KW-0812">Transmembrane</keyword>
<comment type="caution">
    <text evidence="10">The sequence shown here is derived from an EMBL/GenBank/DDBJ whole genome shotgun (WGS) entry which is preliminary data.</text>
</comment>
<dbReference type="InterPro" id="IPR005311">
    <property type="entry name" value="PBP_dimer"/>
</dbReference>
<evidence type="ECO:0000256" key="4">
    <source>
        <dbReference type="ARBA" id="ARBA00022692"/>
    </source>
</evidence>
<gene>
    <name evidence="10" type="ORF">MFLO_03565</name>
</gene>
<evidence type="ECO:0000256" key="5">
    <source>
        <dbReference type="ARBA" id="ARBA00022960"/>
    </source>
</evidence>
<evidence type="ECO:0000259" key="9">
    <source>
        <dbReference type="Pfam" id="PF03717"/>
    </source>
</evidence>